<evidence type="ECO:0000313" key="2">
    <source>
        <dbReference type="EMBL" id="CAD7666067.1"/>
    </source>
</evidence>
<proteinExistence type="predicted"/>
<protein>
    <recommendedName>
        <fullName evidence="1">Peroxin/Ferlin domain-containing protein</fullName>
    </recommendedName>
</protein>
<dbReference type="InterPro" id="IPR051513">
    <property type="entry name" value="Tectonin_beta-prop"/>
</dbReference>
<keyword evidence="3" id="KW-1185">Reference proteome</keyword>
<accession>A0A7R9MUQ7</accession>
<dbReference type="Proteomes" id="UP000728032">
    <property type="component" value="Unassembled WGS sequence"/>
</dbReference>
<evidence type="ECO:0000259" key="1">
    <source>
        <dbReference type="SMART" id="SM00694"/>
    </source>
</evidence>
<dbReference type="Pfam" id="PF06462">
    <property type="entry name" value="Hyd_WA"/>
    <property type="match status" value="1"/>
</dbReference>
<dbReference type="EMBL" id="OC966548">
    <property type="protein sequence ID" value="CAD7666067.1"/>
    <property type="molecule type" value="Genomic_DNA"/>
</dbReference>
<organism evidence="2">
    <name type="scientific">Oppiella nova</name>
    <dbReference type="NCBI Taxonomy" id="334625"/>
    <lineage>
        <taxon>Eukaryota</taxon>
        <taxon>Metazoa</taxon>
        <taxon>Ecdysozoa</taxon>
        <taxon>Arthropoda</taxon>
        <taxon>Chelicerata</taxon>
        <taxon>Arachnida</taxon>
        <taxon>Acari</taxon>
        <taxon>Acariformes</taxon>
        <taxon>Sarcoptiformes</taxon>
        <taxon>Oribatida</taxon>
        <taxon>Brachypylina</taxon>
        <taxon>Oppioidea</taxon>
        <taxon>Oppiidae</taxon>
        <taxon>Oppiella</taxon>
    </lineage>
</organism>
<dbReference type="EMBL" id="CAJPVJ010051723">
    <property type="protein sequence ID" value="CAG2183194.1"/>
    <property type="molecule type" value="Genomic_DNA"/>
</dbReference>
<dbReference type="SMART" id="SM00694">
    <property type="entry name" value="DysFC"/>
    <property type="match status" value="1"/>
</dbReference>
<feature type="non-terminal residue" evidence="2">
    <location>
        <position position="189"/>
    </location>
</feature>
<dbReference type="OrthoDB" id="72441at2759"/>
<evidence type="ECO:0000313" key="3">
    <source>
        <dbReference type="Proteomes" id="UP000728032"/>
    </source>
</evidence>
<gene>
    <name evidence="2" type="ORF">ONB1V03_LOCUS22615</name>
</gene>
<sequence>FSDSLLPTDRPAFSCADGSLALPKEGFTLPSKCWQWETDWYIETNIEGEPLEPEGWSYAIDFPMKFGTEKRWQSLVRRRRWLRYVCVNEWALVESIHGDFVAEPFIDISTGGYDMPGSQKDVLAVWAVTVIGRVIYRTGIDKFSPEGVSWVIVEVPVGWEVNQISCGPTGLVWTVAWDGSALVRTGINR</sequence>
<feature type="non-terminal residue" evidence="2">
    <location>
        <position position="1"/>
    </location>
</feature>
<dbReference type="SMART" id="SM00706">
    <property type="entry name" value="TECPR"/>
    <property type="match status" value="1"/>
</dbReference>
<name>A0A7R9MUQ7_9ACAR</name>
<reference evidence="2" key="1">
    <citation type="submission" date="2020-11" db="EMBL/GenBank/DDBJ databases">
        <authorList>
            <person name="Tran Van P."/>
        </authorList>
    </citation>
    <scope>NUCLEOTIDE SEQUENCE</scope>
</reference>
<dbReference type="PANTHER" id="PTHR23250:SF1">
    <property type="entry name" value="TECTONIN BETA-PROPELLER REPEAT-CONTAINING PROTEIN 1"/>
    <property type="match status" value="1"/>
</dbReference>
<dbReference type="InterPro" id="IPR006614">
    <property type="entry name" value="Peroxin/Ferlin"/>
</dbReference>
<dbReference type="PANTHER" id="PTHR23250">
    <property type="entry name" value="DYSFERLIN-RELATED"/>
    <property type="match status" value="1"/>
</dbReference>
<dbReference type="InterPro" id="IPR006624">
    <property type="entry name" value="Beta-propeller_rpt_TECPR"/>
</dbReference>
<dbReference type="AlphaFoldDB" id="A0A7R9MUQ7"/>
<feature type="domain" description="Peroxin/Ferlin" evidence="1">
    <location>
        <begin position="55"/>
        <end position="88"/>
    </location>
</feature>
<dbReference type="GO" id="GO:0016020">
    <property type="term" value="C:membrane"/>
    <property type="evidence" value="ECO:0007669"/>
    <property type="project" value="InterPro"/>
</dbReference>